<evidence type="ECO:0000256" key="2">
    <source>
        <dbReference type="ARBA" id="ARBA00008887"/>
    </source>
</evidence>
<keyword evidence="11" id="KW-0206">Cytoskeleton</keyword>
<dbReference type="FunFam" id="3.40.50.300:FF:001143">
    <property type="entry name" value="Dynein axonemal heavy chain 6"/>
    <property type="match status" value="1"/>
</dbReference>
<dbReference type="Gene3D" id="3.10.490.20">
    <property type="match status" value="1"/>
</dbReference>
<dbReference type="InterPro" id="IPR043160">
    <property type="entry name" value="Dynein_C_barrel"/>
</dbReference>
<dbReference type="Pfam" id="PF22597">
    <property type="entry name" value="DYN_lid"/>
    <property type="match status" value="1"/>
</dbReference>
<dbReference type="InterPro" id="IPR013602">
    <property type="entry name" value="Dynein_heavy_linker"/>
</dbReference>
<evidence type="ECO:0000256" key="5">
    <source>
        <dbReference type="ARBA" id="ARBA00022741"/>
    </source>
</evidence>
<keyword evidence="24" id="KW-1185">Reference proteome</keyword>
<dbReference type="InterPro" id="IPR027417">
    <property type="entry name" value="P-loop_NTPase"/>
</dbReference>
<keyword evidence="5" id="KW-0547">Nucleotide-binding</keyword>
<keyword evidence="3" id="KW-0963">Cytoplasm</keyword>
<accession>A0A8P4KD27</accession>
<dbReference type="InterPro" id="IPR024317">
    <property type="entry name" value="Dynein_heavy_chain_D4_dom"/>
</dbReference>
<dbReference type="InterPro" id="IPR042228">
    <property type="entry name" value="Dynein_linker_3"/>
</dbReference>
<keyword evidence="7" id="KW-0243">Dynein</keyword>
<dbReference type="Pfam" id="PF12780">
    <property type="entry name" value="AAA_8"/>
    <property type="match status" value="1"/>
</dbReference>
<dbReference type="Gene3D" id="1.20.58.1120">
    <property type="match status" value="1"/>
</dbReference>
<evidence type="ECO:0000259" key="15">
    <source>
        <dbReference type="Pfam" id="PF08393"/>
    </source>
</evidence>
<evidence type="ECO:0000256" key="11">
    <source>
        <dbReference type="ARBA" id="ARBA00023212"/>
    </source>
</evidence>
<dbReference type="GO" id="GO:0005930">
    <property type="term" value="C:axoneme"/>
    <property type="evidence" value="ECO:0007669"/>
    <property type="project" value="UniProtKB-SubCell"/>
</dbReference>
<dbReference type="InterPro" id="IPR054354">
    <property type="entry name" value="DYNC2H1-like_lid"/>
</dbReference>
<dbReference type="Gene3D" id="6.10.140.1060">
    <property type="match status" value="1"/>
</dbReference>
<keyword evidence="12" id="KW-0966">Cell projection</keyword>
<evidence type="ECO:0000256" key="8">
    <source>
        <dbReference type="ARBA" id="ARBA00023054"/>
    </source>
</evidence>
<evidence type="ECO:0000259" key="20">
    <source>
        <dbReference type="Pfam" id="PF18198"/>
    </source>
</evidence>
<dbReference type="Gene3D" id="1.20.140.100">
    <property type="entry name" value="Dynein heavy chain, N-terminal domain 2"/>
    <property type="match status" value="1"/>
</dbReference>
<feature type="domain" description="Dynein heavy chain AAA lid" evidence="20">
    <location>
        <begin position="2345"/>
        <end position="2468"/>
    </location>
</feature>
<dbReference type="GeneTree" id="ENSGT00940000154761"/>
<dbReference type="FunFam" id="3.40.50.300:FF:002141">
    <property type="entry name" value="Dynein heavy chain"/>
    <property type="match status" value="1"/>
</dbReference>
<evidence type="ECO:0000313" key="24">
    <source>
        <dbReference type="Proteomes" id="UP000694389"/>
    </source>
</evidence>
<name>A0A8P4KD27_DICLA</name>
<dbReference type="Pfam" id="PF18199">
    <property type="entry name" value="Dynein_C"/>
    <property type="match status" value="1"/>
</dbReference>
<comment type="subcellular location">
    <subcellularLocation>
        <location evidence="1">Cytoplasm</location>
        <location evidence="1">Cytoskeleton</location>
        <location evidence="1">Cilium axoneme</location>
    </subcellularLocation>
</comment>
<feature type="domain" description="Dynein heavy chain coiled coil stalk" evidence="17">
    <location>
        <begin position="1417"/>
        <end position="1731"/>
    </location>
</feature>
<dbReference type="FunFam" id="3.10.490.20:FF:000005">
    <property type="entry name" value="Dynein axonemal heavy chain 6"/>
    <property type="match status" value="1"/>
</dbReference>
<dbReference type="InterPro" id="IPR004273">
    <property type="entry name" value="Dynein_heavy_D6_P-loop"/>
</dbReference>
<dbReference type="GO" id="GO:0030286">
    <property type="term" value="C:dynein complex"/>
    <property type="evidence" value="ECO:0007669"/>
    <property type="project" value="UniProtKB-KW"/>
</dbReference>
<dbReference type="Pfam" id="PF12781">
    <property type="entry name" value="AAA_9"/>
    <property type="match status" value="1"/>
</dbReference>
<evidence type="ECO:0000256" key="10">
    <source>
        <dbReference type="ARBA" id="ARBA00023175"/>
    </source>
</evidence>
<keyword evidence="10" id="KW-0505">Motor protein</keyword>
<feature type="domain" description="Dynein heavy chain linker" evidence="15">
    <location>
        <begin position="12"/>
        <end position="237"/>
    </location>
</feature>
<keyword evidence="4" id="KW-0493">Microtubule</keyword>
<dbReference type="GO" id="GO:0045505">
    <property type="term" value="F:dynein intermediate chain binding"/>
    <property type="evidence" value="ECO:0007669"/>
    <property type="project" value="InterPro"/>
</dbReference>
<sequence>VFVFPRLFTVKVLLDDSIINVGTVASSRYVAPIKLRVDKLLRQLTLFNQTLDEWLTCQRNWLYLESIFLAPDIKRQLPAESKMFLKVDKSWKEIMAKVNKWPNALKATTQPDLLETFQQNNALLDEIQKCLEAYLESKRVIFPRYTFYFLSNDELLKILAQTRNPQAVQPHLRKCFDAITRLEFALLPERTSGATGMELEPGEQEVVYSKDILSNVEDWLCKVEEAMFSSLRRLSKAAIADYQVMSREEWVVAGHPSQVHTHTHTHTHTQLLFIVCFIGFACENVNRPLHIRLNALAALVRGQLPTLHRNIITALITIDVHARDIVTDLVRQKVDGSSNFEWQRQLRYYWDLDLDNCVAKMALSTYIYGYEYLGAFTVGQTVPYLSPLPDIGLAQSGAWCCFDEFNRIDIEVLSVIAQQLITIRNAKAAKLSRFRFEGQEIKLVMTCAAFITMNPGYAGRTELPDNLKALFRPIAMMVPNYALIAEVILYSEGFESSKTLARKMTQMYKLCSEQLSQQDHYDFGMRAVKSVLVMAGSLKRDNPHLSEDVVLIRALRDSNLPKFLVDDAVLFGGILSDLFPGVCIPEHDYGVLHSTILESLVKRNLQPLASMTKKVIQLYETMLVRHGVMLVGPTGGGKTTVYTILADTLETLHHTGHKAKNPFFQPVKTYVLNPKSVTMGELYGEVNTLTLEWRDGLMALSVRDAVSDTSDDHKWVICDGPVDALWIENMNTVLDDNKMLCLANSERIKLTPSIHMVFEVQDLAVASPATVSRCGMVYIDPDELKWMPYVQTWISGLGAKVVHILSLLRQHLKLQNAILTMLEACHVPYEIPQQRRTVWLWCRSSTAGFWVKLVRRGNFSVIEVFLCVCPLQSVVARGLLNSIQEKAGYLPIYINFSAQTSSARTQEIIESKLEKKRKNILGAPGNKKLVVFVDDLNMPKLDSYGSQPPIELLRQFQDFSGFYDRNKFIHFENNPCAPPGGGRNPVTPRFIRHFSMLCLPTPSEHSLKQIFKAILNGFLSEFSQAVKDCASQIVDAAVEIYDRLSVDLLPTPAKSHYVFNLRDLSKCVQGMLQCEPSQVRDKNQIFRLFCHECQRVFHDRLINNQDKTYFNTIVCEMASKNSAHFANCLYLAHFGPLSSVTPLLFLSTRQIFYDLFFFSSRIARMIRQERGNALLVGVGGTGKQSLTRLAAHMSGYRCFEIELSRGYNYDSFHEDLRRLYKMAGVEGKDMVFLFTDTQIVVEEFLEDINNMLNSGEVPNLFEKDELEQVLAATRPKAKEAGISEENRDEYFISRVREKLHIVLCMSPVGDAFRSRCRMFPSLVNCCTIDWFVQWPREALLSVSQAFFLNVDFGSEELKQSFSAMCVEIHVSVTDMAERFYSELRRRYYTTPTSYLELINLYLSMLEEKRQQLVLARDRVKNGLTKLLETNELVDKMKVDLSALEPVLKQKSIDVDALMEKLTIDQESADEVSVLKEDEALAKVKAEDTQAIADDAQRDLDEALPALEGANQALSSLDKADISEIKVFTKPPDLVMTVMEAVCILLNCKSVPDWPGAKQLLGDANFLRRLTDYDKDNIKPQILLKLQKYINNPDFIPEKVEKVSKACRSMCMWVRAMDLYARVLKEVGPKREKLSKAQEELDMTMATLREKQQKLQEVENQIKTMALTQARLTRAGKLTSALGDEQVRWEESVTLFEQEIINVVGNVFIAAACVAYYGAFTSHYRQLLIDQWIIRCQELNIPISSSFSLINILGDPFVIRQWNTEGLPRDTVSTENGILVTEGRRWPLMIDPQDQANRWIRSKEAKHGLKVIKLTDPSFLRTLENAIRMGMPVLLEELKETLDPALEPILLKQTFVAGGRTLIRLGDSDIDYDKNFRFYMTTKMANPHYLPEVCIKVTIINFTVTKSGLEDQLLSDVVRLESPHLEEQRNELIVRINADRNQLKDIEDRILKLLFTSEGNILDNEELVQTLQESKAIKHRLEEAEATELMINSARERYRPVATRGSVLYFVIASLSEIDPMYQFSLKYFKQLFNSTIETSEKSSVLEERLQILLDQILLNSYINVSRGLFEQHKLIYSFMLCVEVMRQRGEISDAEWQHFLRGASSLEKVRLEIKLKKGMLINSSLNPENWEGYVSGLSPFGESKEVKQESRGYWNERLGAFQKLVLIKTTEFVIVSLGKQFVENPPVDLTNLYNDMSPSTPLIFILSTGSDPMGAFQRFAKERGFESISLGQGQGPIAEKMILAALKSGKWVFLQNCHLAVSWMLAMEELIKTFTEPDTSIHENFRLFLSSMPTKVFPVTVLQNSVKVTNEPPKGLRANMRRAFTEISSSFFEDHVLGLPLCVPVHERKKFGPLGWNIRYEFNDSDRECALLNLNLYCKDGTIPWDALIYITGEITYGGRVTDAWDQRCLRTILKGFFSPQTLEPGYTFSSSGIYCAPETDELEQYKKYIESLPIIDDPEVFGMHENANLAFQRQETMTLINTILDVNPRSSARHGAKSNDDIVCELAESILAKLPGTHTHTHTHTPTQSDTAGLVVMSEEMDRIYTSFLNNQVPTHWANSAYPSLKPLASWVRDLTLRTSFIQTWITRGQPKSFWISGFFFPQGFLTGKTLQHQNIFHHSMHHCYIIYFLCTQQLPEPEDGVLVHGMFMDASRWDDDNMVIEDALPRVMNAVLPVVHFEPQRNYVPESDLYHAPLYKTSARAGTLSTTGHSTNFVVTVMLPSKRPSDYWISKASALLCQLDD</sequence>
<dbReference type="InterPro" id="IPR035699">
    <property type="entry name" value="AAA_6"/>
</dbReference>
<evidence type="ECO:0000259" key="16">
    <source>
        <dbReference type="Pfam" id="PF12774"/>
    </source>
</evidence>
<evidence type="ECO:0000259" key="14">
    <source>
        <dbReference type="Pfam" id="PF03028"/>
    </source>
</evidence>
<dbReference type="Pfam" id="PF18198">
    <property type="entry name" value="AAA_lid_11"/>
    <property type="match status" value="1"/>
</dbReference>
<evidence type="ECO:0000256" key="4">
    <source>
        <dbReference type="ARBA" id="ARBA00022701"/>
    </source>
</evidence>
<dbReference type="InterPro" id="IPR043157">
    <property type="entry name" value="Dynein_AAA1S"/>
</dbReference>
<dbReference type="PANTHER" id="PTHR22878">
    <property type="entry name" value="DYNEIN HEAVY CHAIN 6, AXONEMAL-LIKE-RELATED"/>
    <property type="match status" value="1"/>
</dbReference>
<dbReference type="Pfam" id="PF12774">
    <property type="entry name" value="AAA_6"/>
    <property type="match status" value="1"/>
</dbReference>
<comment type="similarity">
    <text evidence="2">Belongs to the dynein heavy chain family.</text>
</comment>
<dbReference type="InterPro" id="IPR042222">
    <property type="entry name" value="Dynein_2_N"/>
</dbReference>
<feature type="coiled-coil region" evidence="13">
    <location>
        <begin position="1928"/>
        <end position="1986"/>
    </location>
</feature>
<dbReference type="InterPro" id="IPR024743">
    <property type="entry name" value="Dynein_HC_stalk"/>
</dbReference>
<reference evidence="23" key="2">
    <citation type="submission" date="2025-09" db="UniProtKB">
        <authorList>
            <consortium name="Ensembl"/>
        </authorList>
    </citation>
    <scope>IDENTIFICATION</scope>
</reference>
<evidence type="ECO:0000259" key="18">
    <source>
        <dbReference type="Pfam" id="PF12780"/>
    </source>
</evidence>
<dbReference type="Pfam" id="PF12777">
    <property type="entry name" value="MT"/>
    <property type="match status" value="1"/>
</dbReference>
<dbReference type="FunFam" id="1.10.8.1220:FF:000001">
    <property type="entry name" value="Dynein axonemal heavy chain 5"/>
    <property type="match status" value="1"/>
</dbReference>
<evidence type="ECO:0000313" key="23">
    <source>
        <dbReference type="Ensembl" id="ENSDLAP00005070886.1"/>
    </source>
</evidence>
<reference evidence="23" key="1">
    <citation type="submission" date="2025-08" db="UniProtKB">
        <authorList>
            <consortium name="Ensembl"/>
        </authorList>
    </citation>
    <scope>IDENTIFICATION</scope>
</reference>
<evidence type="ECO:0000256" key="13">
    <source>
        <dbReference type="SAM" id="Coils"/>
    </source>
</evidence>
<dbReference type="Pfam" id="PF08393">
    <property type="entry name" value="DHC_N2"/>
    <property type="match status" value="1"/>
</dbReference>
<gene>
    <name evidence="23" type="primary">LOC127355032</name>
</gene>
<dbReference type="InterPro" id="IPR041228">
    <property type="entry name" value="Dynein_C"/>
</dbReference>
<dbReference type="GO" id="GO:0008569">
    <property type="term" value="F:minus-end-directed microtubule motor activity"/>
    <property type="evidence" value="ECO:0007669"/>
    <property type="project" value="InterPro"/>
</dbReference>
<keyword evidence="8 13" id="KW-0175">Coiled coil</keyword>
<dbReference type="FunFam" id="1.20.140.100:FF:000004">
    <property type="entry name" value="Dynein axonemal heavy chain 6"/>
    <property type="match status" value="1"/>
</dbReference>
<dbReference type="Gene3D" id="1.20.920.30">
    <property type="match status" value="2"/>
</dbReference>
<feature type="domain" description="Dynein heavy chain region D6 P-loop" evidence="14">
    <location>
        <begin position="2198"/>
        <end position="2309"/>
    </location>
</feature>
<dbReference type="GO" id="GO:0005524">
    <property type="term" value="F:ATP binding"/>
    <property type="evidence" value="ECO:0007669"/>
    <property type="project" value="UniProtKB-KW"/>
</dbReference>
<dbReference type="Gene3D" id="1.20.920.20">
    <property type="match status" value="1"/>
</dbReference>
<dbReference type="InterPro" id="IPR042219">
    <property type="entry name" value="AAA_lid_11_sf"/>
</dbReference>
<keyword evidence="9" id="KW-0969">Cilium</keyword>
<keyword evidence="6" id="KW-0067">ATP-binding</keyword>
<dbReference type="InterPro" id="IPR035706">
    <property type="entry name" value="AAA_9"/>
</dbReference>
<evidence type="ECO:0000256" key="6">
    <source>
        <dbReference type="ARBA" id="ARBA00022840"/>
    </source>
</evidence>
<dbReference type="Gene3D" id="1.10.8.710">
    <property type="match status" value="1"/>
</dbReference>
<dbReference type="PANTHER" id="PTHR22878:SF68">
    <property type="entry name" value="DYNEIN HEAVY CHAIN 6, AXONEMAL-LIKE"/>
    <property type="match status" value="1"/>
</dbReference>
<evidence type="ECO:0000256" key="12">
    <source>
        <dbReference type="ARBA" id="ARBA00023273"/>
    </source>
</evidence>
<evidence type="ECO:0000256" key="3">
    <source>
        <dbReference type="ARBA" id="ARBA00022490"/>
    </source>
</evidence>
<proteinExistence type="inferred from homology"/>
<dbReference type="GO" id="GO:0007018">
    <property type="term" value="P:microtubule-based movement"/>
    <property type="evidence" value="ECO:0007669"/>
    <property type="project" value="InterPro"/>
</dbReference>
<protein>
    <submittedName>
        <fullName evidence="23">Dynein, axonemal, heavy chain 6</fullName>
    </submittedName>
</protein>
<dbReference type="FunFam" id="1.10.8.710:FF:000004">
    <property type="entry name" value="Dynein axonemal heavy chain 6"/>
    <property type="match status" value="1"/>
</dbReference>
<feature type="domain" description="Dynein heavy chain AAA module D4" evidence="18">
    <location>
        <begin position="1157"/>
        <end position="1403"/>
    </location>
</feature>
<feature type="domain" description="Dynein 2 heavy chain 1 cytoplasmic ATPase lid" evidence="22">
    <location>
        <begin position="1021"/>
        <end position="1107"/>
    </location>
</feature>
<feature type="coiled-coil region" evidence="13">
    <location>
        <begin position="1630"/>
        <end position="1667"/>
    </location>
</feature>
<dbReference type="Pfam" id="PF03028">
    <property type="entry name" value="Dynein_heavy"/>
    <property type="match status" value="1"/>
</dbReference>
<evidence type="ECO:0000256" key="9">
    <source>
        <dbReference type="ARBA" id="ARBA00023069"/>
    </source>
</evidence>
<dbReference type="Gene3D" id="1.10.8.720">
    <property type="entry name" value="Region D6 of dynein motor"/>
    <property type="match status" value="1"/>
</dbReference>
<dbReference type="SUPFAM" id="SSF52540">
    <property type="entry name" value="P-loop containing nucleoside triphosphate hydrolases"/>
    <property type="match status" value="4"/>
</dbReference>
<dbReference type="Gene3D" id="1.20.1270.280">
    <property type="match status" value="1"/>
</dbReference>
<evidence type="ECO:0000259" key="19">
    <source>
        <dbReference type="Pfam" id="PF12781"/>
    </source>
</evidence>
<dbReference type="GO" id="GO:0051959">
    <property type="term" value="F:dynein light intermediate chain binding"/>
    <property type="evidence" value="ECO:0007669"/>
    <property type="project" value="InterPro"/>
</dbReference>
<dbReference type="GO" id="GO:0005874">
    <property type="term" value="C:microtubule"/>
    <property type="evidence" value="ECO:0007669"/>
    <property type="project" value="UniProtKB-KW"/>
</dbReference>
<feature type="domain" description="Dynein heavy chain C-terminal" evidence="21">
    <location>
        <begin position="2532"/>
        <end position="2739"/>
    </location>
</feature>
<evidence type="ECO:0000256" key="1">
    <source>
        <dbReference type="ARBA" id="ARBA00004430"/>
    </source>
</evidence>
<evidence type="ECO:0000259" key="17">
    <source>
        <dbReference type="Pfam" id="PF12777"/>
    </source>
</evidence>
<dbReference type="InterPro" id="IPR041658">
    <property type="entry name" value="AAA_lid_11"/>
</dbReference>
<dbReference type="Pfam" id="PF12775">
    <property type="entry name" value="AAA_7"/>
    <property type="match status" value="1"/>
</dbReference>
<feature type="domain" description="Dynein heavy chain ATP-binding dynein motor region" evidence="19">
    <location>
        <begin position="1759"/>
        <end position="1976"/>
    </location>
</feature>
<dbReference type="Ensembl" id="ENSDLAT00005075516.1">
    <property type="protein sequence ID" value="ENSDLAP00005070886.1"/>
    <property type="gene ID" value="ENSDLAG00005033459.1"/>
</dbReference>
<dbReference type="FunFam" id="3.40.50.300:FF:000223">
    <property type="entry name" value="Dynein heavy chain 3, axonemal"/>
    <property type="match status" value="1"/>
</dbReference>
<dbReference type="FunFam" id="3.40.50.300:FF:000362">
    <property type="entry name" value="Dynein, axonemal, heavy chain 6"/>
    <property type="match status" value="1"/>
</dbReference>
<dbReference type="Gene3D" id="3.40.50.300">
    <property type="entry name" value="P-loop containing nucleotide triphosphate hydrolases"/>
    <property type="match status" value="5"/>
</dbReference>
<dbReference type="Gene3D" id="1.10.8.1220">
    <property type="match status" value="1"/>
</dbReference>
<dbReference type="Proteomes" id="UP000694389">
    <property type="component" value="Unassembled WGS sequence"/>
</dbReference>
<dbReference type="FunFam" id="1.20.920.20:FF:000006">
    <property type="entry name" value="Dynein, axonemal, heavy chain 6"/>
    <property type="match status" value="1"/>
</dbReference>
<organism evidence="23 24">
    <name type="scientific">Dicentrarchus labrax</name>
    <name type="common">European seabass</name>
    <name type="synonym">Morone labrax</name>
    <dbReference type="NCBI Taxonomy" id="13489"/>
    <lineage>
        <taxon>Eukaryota</taxon>
        <taxon>Metazoa</taxon>
        <taxon>Chordata</taxon>
        <taxon>Craniata</taxon>
        <taxon>Vertebrata</taxon>
        <taxon>Euteleostomi</taxon>
        <taxon>Actinopterygii</taxon>
        <taxon>Neopterygii</taxon>
        <taxon>Teleostei</taxon>
        <taxon>Neoteleostei</taxon>
        <taxon>Acanthomorphata</taxon>
        <taxon>Eupercaria</taxon>
        <taxon>Moronidae</taxon>
        <taxon>Dicentrarchus</taxon>
    </lineage>
</organism>
<evidence type="ECO:0000259" key="21">
    <source>
        <dbReference type="Pfam" id="PF18199"/>
    </source>
</evidence>
<feature type="domain" description="Dynein heavy chain hydrolytic ATP-binding dynein motor region" evidence="16">
    <location>
        <begin position="392"/>
        <end position="639"/>
    </location>
</feature>
<dbReference type="InterPro" id="IPR026983">
    <property type="entry name" value="DHC"/>
</dbReference>
<dbReference type="FunFam" id="1.20.920.30:FF:000002">
    <property type="entry name" value="Dynein axonemal heavy chain 3"/>
    <property type="match status" value="1"/>
</dbReference>
<evidence type="ECO:0000256" key="7">
    <source>
        <dbReference type="ARBA" id="ARBA00023017"/>
    </source>
</evidence>
<evidence type="ECO:0000259" key="22">
    <source>
        <dbReference type="Pfam" id="PF22597"/>
    </source>
</evidence>
<dbReference type="Gene3D" id="3.20.180.20">
    <property type="entry name" value="Dynein heavy chain, N-terminal domain 2"/>
    <property type="match status" value="1"/>
</dbReference>